<protein>
    <recommendedName>
        <fullName evidence="3">phospholipase D</fullName>
        <ecNumber evidence="3">3.1.4.4</ecNumber>
    </recommendedName>
</protein>
<reference evidence="9 10" key="1">
    <citation type="submission" date="2019-11" db="EMBL/GenBank/DDBJ databases">
        <title>Draft genome sequence of Paludibacterium sp. dN18-1.</title>
        <authorList>
            <person name="Im W.-T."/>
        </authorList>
    </citation>
    <scope>NUCLEOTIDE SEQUENCE [LARGE SCALE GENOMIC DNA]</scope>
    <source>
        <strain evidence="10">dN 18-1</strain>
    </source>
</reference>
<dbReference type="InterPro" id="IPR001736">
    <property type="entry name" value="PLipase_D/transphosphatidylase"/>
</dbReference>
<dbReference type="GO" id="GO:0016042">
    <property type="term" value="P:lipid catabolic process"/>
    <property type="evidence" value="ECO:0007669"/>
    <property type="project" value="UniProtKB-KW"/>
</dbReference>
<dbReference type="Proteomes" id="UP000446658">
    <property type="component" value="Unassembled WGS sequence"/>
</dbReference>
<dbReference type="GO" id="GO:0004630">
    <property type="term" value="F:phospholipase D activity"/>
    <property type="evidence" value="ECO:0007669"/>
    <property type="project" value="UniProtKB-EC"/>
</dbReference>
<feature type="chain" id="PRO_5032411430" description="phospholipase D" evidence="7">
    <location>
        <begin position="23"/>
        <end position="180"/>
    </location>
</feature>
<keyword evidence="9" id="KW-0255">Endonuclease</keyword>
<evidence type="ECO:0000313" key="9">
    <source>
        <dbReference type="EMBL" id="MTD32666.1"/>
    </source>
</evidence>
<dbReference type="PANTHER" id="PTHR43856:SF1">
    <property type="entry name" value="MITOCHONDRIAL CARDIOLIPIN HYDROLASE"/>
    <property type="match status" value="1"/>
</dbReference>
<keyword evidence="7" id="KW-0732">Signal</keyword>
<dbReference type="InterPro" id="IPR051406">
    <property type="entry name" value="PLD_domain"/>
</dbReference>
<comment type="catalytic activity">
    <reaction evidence="1">
        <text>a 1,2-diacyl-sn-glycero-3-phosphocholine + H2O = a 1,2-diacyl-sn-glycero-3-phosphate + choline + H(+)</text>
        <dbReference type="Rhea" id="RHEA:14445"/>
        <dbReference type="ChEBI" id="CHEBI:15354"/>
        <dbReference type="ChEBI" id="CHEBI:15377"/>
        <dbReference type="ChEBI" id="CHEBI:15378"/>
        <dbReference type="ChEBI" id="CHEBI:57643"/>
        <dbReference type="ChEBI" id="CHEBI:58608"/>
        <dbReference type="EC" id="3.1.4.4"/>
    </reaction>
</comment>
<comment type="caution">
    <text evidence="9">The sequence shown here is derived from an EMBL/GenBank/DDBJ whole genome shotgun (WGS) entry which is preliminary data.</text>
</comment>
<sequence length="180" mass="19559">MFRSCKHCLLWLLLALPFPVLAETPLPNGAAFEVGFSPNRGALDVVLAAIGAAQHSVQVAAYGFSCKPVAMALLAAQQRGVSVQVVADRKDNRKAYSAVTFLANQGVPVRLNGHYAIHHHKFIVVDGQHLELGSFNYTAAAANKNAENALVLWRVPALAAVYQTEWQRLWDEAEPLAPAY</sequence>
<dbReference type="Pfam" id="PF13091">
    <property type="entry name" value="PLDc_2"/>
    <property type="match status" value="1"/>
</dbReference>
<organism evidence="9 10">
    <name type="scientific">Paludibacterium denitrificans</name>
    <dbReference type="NCBI Taxonomy" id="2675226"/>
    <lineage>
        <taxon>Bacteria</taxon>
        <taxon>Pseudomonadati</taxon>
        <taxon>Pseudomonadota</taxon>
        <taxon>Betaproteobacteria</taxon>
        <taxon>Neisseriales</taxon>
        <taxon>Chromobacteriaceae</taxon>
        <taxon>Paludibacterium</taxon>
    </lineage>
</organism>
<keyword evidence="5" id="KW-0442">Lipid degradation</keyword>
<dbReference type="GO" id="GO:0016891">
    <property type="term" value="F:RNA endonuclease activity producing 5'-phosphomonoesters, hydrolytic mechanism"/>
    <property type="evidence" value="ECO:0007669"/>
    <property type="project" value="TreeGrafter"/>
</dbReference>
<keyword evidence="6" id="KW-0443">Lipid metabolism</keyword>
<dbReference type="PANTHER" id="PTHR43856">
    <property type="entry name" value="CARDIOLIPIN HYDROLASE"/>
    <property type="match status" value="1"/>
</dbReference>
<evidence type="ECO:0000256" key="3">
    <source>
        <dbReference type="ARBA" id="ARBA00012027"/>
    </source>
</evidence>
<keyword evidence="9" id="KW-0540">Nuclease</keyword>
<evidence type="ECO:0000256" key="5">
    <source>
        <dbReference type="ARBA" id="ARBA00022963"/>
    </source>
</evidence>
<dbReference type="CDD" id="cd09170">
    <property type="entry name" value="PLDc_Nuc"/>
    <property type="match status" value="1"/>
</dbReference>
<dbReference type="Gene3D" id="3.30.870.10">
    <property type="entry name" value="Endonuclease Chain A"/>
    <property type="match status" value="1"/>
</dbReference>
<feature type="signal peptide" evidence="7">
    <location>
        <begin position="1"/>
        <end position="22"/>
    </location>
</feature>
<accession>A0A844G8F3</accession>
<dbReference type="EC" id="3.1.4.4" evidence="3"/>
<dbReference type="InterPro" id="IPR025202">
    <property type="entry name" value="PLD-like_dom"/>
</dbReference>
<dbReference type="RefSeq" id="WP_230369157.1">
    <property type="nucleotide sequence ID" value="NZ_WLYX01000001.1"/>
</dbReference>
<gene>
    <name evidence="9" type="ORF">GKE73_03160</name>
</gene>
<proteinExistence type="inferred from homology"/>
<evidence type="ECO:0000256" key="4">
    <source>
        <dbReference type="ARBA" id="ARBA00022801"/>
    </source>
</evidence>
<dbReference type="EMBL" id="WLYX01000001">
    <property type="protein sequence ID" value="MTD32666.1"/>
    <property type="molecule type" value="Genomic_DNA"/>
</dbReference>
<feature type="domain" description="PLD phosphodiesterase" evidence="8">
    <location>
        <begin position="114"/>
        <end position="141"/>
    </location>
</feature>
<evidence type="ECO:0000256" key="2">
    <source>
        <dbReference type="ARBA" id="ARBA00008664"/>
    </source>
</evidence>
<evidence type="ECO:0000259" key="8">
    <source>
        <dbReference type="PROSITE" id="PS50035"/>
    </source>
</evidence>
<dbReference type="SUPFAM" id="SSF56024">
    <property type="entry name" value="Phospholipase D/nuclease"/>
    <property type="match status" value="1"/>
</dbReference>
<evidence type="ECO:0000256" key="7">
    <source>
        <dbReference type="SAM" id="SignalP"/>
    </source>
</evidence>
<keyword evidence="10" id="KW-1185">Reference proteome</keyword>
<dbReference type="GO" id="GO:0006793">
    <property type="term" value="P:phosphorus metabolic process"/>
    <property type="evidence" value="ECO:0007669"/>
    <property type="project" value="UniProtKB-ARBA"/>
</dbReference>
<keyword evidence="4" id="KW-0378">Hydrolase</keyword>
<comment type="similarity">
    <text evidence="2">Belongs to the phospholipase D family.</text>
</comment>
<dbReference type="AlphaFoldDB" id="A0A844G8F3"/>
<evidence type="ECO:0000256" key="1">
    <source>
        <dbReference type="ARBA" id="ARBA00000798"/>
    </source>
</evidence>
<dbReference type="SMART" id="SM00155">
    <property type="entry name" value="PLDc"/>
    <property type="match status" value="1"/>
</dbReference>
<name>A0A844G8F3_9NEIS</name>
<evidence type="ECO:0000313" key="10">
    <source>
        <dbReference type="Proteomes" id="UP000446658"/>
    </source>
</evidence>
<dbReference type="PROSITE" id="PS50035">
    <property type="entry name" value="PLD"/>
    <property type="match status" value="1"/>
</dbReference>
<evidence type="ECO:0000256" key="6">
    <source>
        <dbReference type="ARBA" id="ARBA00023098"/>
    </source>
</evidence>